<dbReference type="Gene3D" id="3.20.20.80">
    <property type="entry name" value="Glycosidases"/>
    <property type="match status" value="1"/>
</dbReference>
<comment type="caution">
    <text evidence="1">The sequence shown here is derived from an EMBL/GenBank/DDBJ whole genome shotgun (WGS) entry which is preliminary data.</text>
</comment>
<dbReference type="Pfam" id="PF22612">
    <property type="entry name" value="GH113"/>
    <property type="match status" value="1"/>
</dbReference>
<gene>
    <name evidence="1" type="ORF">JK636_17035</name>
</gene>
<dbReference type="Proteomes" id="UP000632377">
    <property type="component" value="Unassembled WGS sequence"/>
</dbReference>
<protein>
    <submittedName>
        <fullName evidence="1">Hydrolase</fullName>
    </submittedName>
</protein>
<dbReference type="InterPro" id="IPR055151">
    <property type="entry name" value="GH113"/>
</dbReference>
<keyword evidence="1" id="KW-0378">Hydrolase</keyword>
<dbReference type="InterPro" id="IPR017853">
    <property type="entry name" value="GH"/>
</dbReference>
<name>A0ABS1TDH6_9CLOT</name>
<evidence type="ECO:0000313" key="2">
    <source>
        <dbReference type="Proteomes" id="UP000632377"/>
    </source>
</evidence>
<dbReference type="EMBL" id="JAESWC010000014">
    <property type="protein sequence ID" value="MBL4937428.1"/>
    <property type="molecule type" value="Genomic_DNA"/>
</dbReference>
<dbReference type="SUPFAM" id="SSF51445">
    <property type="entry name" value="(Trans)glycosidases"/>
    <property type="match status" value="1"/>
</dbReference>
<proteinExistence type="predicted"/>
<keyword evidence="2" id="KW-1185">Reference proteome</keyword>
<organism evidence="1 2">
    <name type="scientific">Clostridium rhizosphaerae</name>
    <dbReference type="NCBI Taxonomy" id="2803861"/>
    <lineage>
        <taxon>Bacteria</taxon>
        <taxon>Bacillati</taxon>
        <taxon>Bacillota</taxon>
        <taxon>Clostridia</taxon>
        <taxon>Eubacteriales</taxon>
        <taxon>Clostridiaceae</taxon>
        <taxon>Clostridium</taxon>
    </lineage>
</organism>
<dbReference type="RefSeq" id="WP_202750179.1">
    <property type="nucleotide sequence ID" value="NZ_JAESWC010000014.1"/>
</dbReference>
<reference evidence="1 2" key="1">
    <citation type="submission" date="2021-01" db="EMBL/GenBank/DDBJ databases">
        <title>Genome public.</title>
        <authorList>
            <person name="Liu C."/>
            <person name="Sun Q."/>
        </authorList>
    </citation>
    <scope>NUCLEOTIDE SEQUENCE [LARGE SCALE GENOMIC DNA]</scope>
    <source>
        <strain evidence="1 2">YIM B02515</strain>
    </source>
</reference>
<evidence type="ECO:0000313" key="1">
    <source>
        <dbReference type="EMBL" id="MBL4937428.1"/>
    </source>
</evidence>
<dbReference type="CDD" id="cd19608">
    <property type="entry name" value="GH113_mannanase-like"/>
    <property type="match status" value="1"/>
</dbReference>
<sequence>MKKKILIIIVLIAVLTSAWYYTFKVNYNTRGYINNTINKLQGKTLNNKFKTKIKSGNLATDYNIDTVLKDIDKLGLNTLNVPVAINIESLTASNMTIDNSSKEKAINLIKELKGKKINIILEPYPWIANGSKYETEWLPDNKDEFFANWKTKVLKPLIDEVAVPYRVDAFNIGTSFTKFENEEEGFCNMIDYVRQYYKGLVTYRTSFWITVDWKDPATEKLKEKLQQDYEKKLNNKIFSKVDFISIAAYFELTENDTNTVDNLVSAIESTQRYKRKQNVKQEIKNFYDKWNKPIFFGELGFPITDKASIEPWNPNQTNKLNEKEQANCFEAYRKSFEQEPWNLGFSVFAIGENGPDKRYYPSQYSIEIIKNWYKK</sequence>
<accession>A0ABS1TDH6</accession>
<dbReference type="GO" id="GO:0016787">
    <property type="term" value="F:hydrolase activity"/>
    <property type="evidence" value="ECO:0007669"/>
    <property type="project" value="UniProtKB-KW"/>
</dbReference>